<evidence type="ECO:0008006" key="2">
    <source>
        <dbReference type="Google" id="ProtNLM"/>
    </source>
</evidence>
<dbReference type="Gene3D" id="2.120.10.30">
    <property type="entry name" value="TolB, C-terminal domain"/>
    <property type="match status" value="1"/>
</dbReference>
<dbReference type="AlphaFoldDB" id="X0VP31"/>
<dbReference type="InterPro" id="IPR011042">
    <property type="entry name" value="6-blade_b-propeller_TolB-like"/>
</dbReference>
<dbReference type="EMBL" id="BARS01022640">
    <property type="protein sequence ID" value="GAG02326.1"/>
    <property type="molecule type" value="Genomic_DNA"/>
</dbReference>
<organism evidence="1">
    <name type="scientific">marine sediment metagenome</name>
    <dbReference type="NCBI Taxonomy" id="412755"/>
    <lineage>
        <taxon>unclassified sequences</taxon>
        <taxon>metagenomes</taxon>
        <taxon>ecological metagenomes</taxon>
    </lineage>
</organism>
<proteinExistence type="predicted"/>
<comment type="caution">
    <text evidence="1">The sequence shown here is derived from an EMBL/GenBank/DDBJ whole genome shotgun (WGS) entry which is preliminary data.</text>
</comment>
<name>X0VP31_9ZZZZ</name>
<dbReference type="SUPFAM" id="SSF82171">
    <property type="entry name" value="DPP6 N-terminal domain-like"/>
    <property type="match status" value="1"/>
</dbReference>
<accession>X0VP31</accession>
<protein>
    <recommendedName>
        <fullName evidence="2">Oligogalacturonate lyase domain-containing protein</fullName>
    </recommendedName>
</protein>
<feature type="non-terminal residue" evidence="1">
    <location>
        <position position="1"/>
    </location>
</feature>
<evidence type="ECO:0000313" key="1">
    <source>
        <dbReference type="EMBL" id="GAG02326.1"/>
    </source>
</evidence>
<sequence length="136" mass="15772">SHFIWRDPRHILAWAWHPSHENAFYLYEDSTGGKVEVVGKDIMTKNGHCTYLPGNNWILNDTYPDKERKQNPYLYNVATGERVPLGHFYLPPQYKGEWRCDTHPRFSPDGRSVVIDSPHGGNGRQMYLIDISEIVS</sequence>
<gene>
    <name evidence="1" type="ORF">S01H1_36169</name>
</gene>
<reference evidence="1" key="1">
    <citation type="journal article" date="2014" name="Front. Microbiol.">
        <title>High frequency of phylogenetically diverse reductive dehalogenase-homologous genes in deep subseafloor sedimentary metagenomes.</title>
        <authorList>
            <person name="Kawai M."/>
            <person name="Futagami T."/>
            <person name="Toyoda A."/>
            <person name="Takaki Y."/>
            <person name="Nishi S."/>
            <person name="Hori S."/>
            <person name="Arai W."/>
            <person name="Tsubouchi T."/>
            <person name="Morono Y."/>
            <person name="Uchiyama I."/>
            <person name="Ito T."/>
            <person name="Fujiyama A."/>
            <person name="Inagaki F."/>
            <person name="Takami H."/>
        </authorList>
    </citation>
    <scope>NUCLEOTIDE SEQUENCE</scope>
    <source>
        <strain evidence="1">Expedition CK06-06</strain>
    </source>
</reference>